<dbReference type="Pfam" id="PF13472">
    <property type="entry name" value="Lipase_GDSL_2"/>
    <property type="match status" value="1"/>
</dbReference>
<evidence type="ECO:0000313" key="3">
    <source>
        <dbReference type="Proteomes" id="UP000193964"/>
    </source>
</evidence>
<dbReference type="Gene3D" id="3.40.50.1110">
    <property type="entry name" value="SGNH hydrolase"/>
    <property type="match status" value="1"/>
</dbReference>
<accession>A0A1X2F0J2</accession>
<organism evidence="2 3">
    <name type="scientific">Mycolicibacterium wolinskyi</name>
    <dbReference type="NCBI Taxonomy" id="59750"/>
    <lineage>
        <taxon>Bacteria</taxon>
        <taxon>Bacillati</taxon>
        <taxon>Actinomycetota</taxon>
        <taxon>Actinomycetes</taxon>
        <taxon>Mycobacteriales</taxon>
        <taxon>Mycobacteriaceae</taxon>
        <taxon>Mycolicibacterium</taxon>
    </lineage>
</organism>
<dbReference type="InterPro" id="IPR053140">
    <property type="entry name" value="GDSL_Rv0518-like"/>
</dbReference>
<dbReference type="CDD" id="cd00229">
    <property type="entry name" value="SGNH_hydrolase"/>
    <property type="match status" value="1"/>
</dbReference>
<comment type="caution">
    <text evidence="2">The sequence shown here is derived from an EMBL/GenBank/DDBJ whole genome shotgun (WGS) entry which is preliminary data.</text>
</comment>
<dbReference type="EMBL" id="LQQA01000030">
    <property type="protein sequence ID" value="ORX11960.1"/>
    <property type="molecule type" value="Genomic_DNA"/>
</dbReference>
<name>A0A1X2F0J2_9MYCO</name>
<evidence type="ECO:0000259" key="1">
    <source>
        <dbReference type="Pfam" id="PF13472"/>
    </source>
</evidence>
<sequence>MAVIGDSYTSGAGAKPWPGLVWQRLAAEGIKVDAHVGGEGGSGYVTPGKKGTTFVQRVAGTVTGDDQLVVFWGTRNDRGTDPDVLATAVHEALQQSIQRAPHARLLVIGPVWPSAPAPQEIVQVRDVVCEQARRAGATFVDPLEQGWLVSRPDLIQADGVHPNDAGQQVLADKIVSLIKDQLAGPVSN</sequence>
<protein>
    <recommendedName>
        <fullName evidence="1">SGNH hydrolase-type esterase domain-containing protein</fullName>
    </recommendedName>
</protein>
<dbReference type="Proteomes" id="UP000193964">
    <property type="component" value="Unassembled WGS sequence"/>
</dbReference>
<gene>
    <name evidence="2" type="ORF">AWC31_35605</name>
</gene>
<proteinExistence type="predicted"/>
<evidence type="ECO:0000313" key="2">
    <source>
        <dbReference type="EMBL" id="ORX11960.1"/>
    </source>
</evidence>
<feature type="domain" description="SGNH hydrolase-type esterase" evidence="1">
    <location>
        <begin position="3"/>
        <end position="169"/>
    </location>
</feature>
<dbReference type="AlphaFoldDB" id="A0A1X2F0J2"/>
<dbReference type="InterPro" id="IPR036514">
    <property type="entry name" value="SGNH_hydro_sf"/>
</dbReference>
<dbReference type="InterPro" id="IPR013830">
    <property type="entry name" value="SGNH_hydro"/>
</dbReference>
<dbReference type="PANTHER" id="PTHR43784:SF2">
    <property type="entry name" value="GDSL-LIKE LIPASE_ACYLHYDROLASE, PUTATIVE (AFU_ORTHOLOGUE AFUA_2G00820)-RELATED"/>
    <property type="match status" value="1"/>
</dbReference>
<dbReference type="SUPFAM" id="SSF52266">
    <property type="entry name" value="SGNH hydrolase"/>
    <property type="match status" value="1"/>
</dbReference>
<dbReference type="PANTHER" id="PTHR43784">
    <property type="entry name" value="GDSL-LIKE LIPASE/ACYLHYDROLASE, PUTATIVE (AFU_ORTHOLOGUE AFUA_2G00820)-RELATED"/>
    <property type="match status" value="1"/>
</dbReference>
<reference evidence="2 3" key="1">
    <citation type="submission" date="2016-01" db="EMBL/GenBank/DDBJ databases">
        <title>The new phylogeny of the genus Mycobacterium.</title>
        <authorList>
            <person name="Tarcisio F."/>
            <person name="Conor M."/>
            <person name="Antonella G."/>
            <person name="Elisabetta G."/>
            <person name="Giulia F.S."/>
            <person name="Sara T."/>
            <person name="Anna F."/>
            <person name="Clotilde B."/>
            <person name="Roberto B."/>
            <person name="Veronica D.S."/>
            <person name="Fabio R."/>
            <person name="Monica P."/>
            <person name="Olivier J."/>
            <person name="Enrico T."/>
            <person name="Nicola S."/>
        </authorList>
    </citation>
    <scope>NUCLEOTIDE SEQUENCE [LARGE SCALE GENOMIC DNA]</scope>
    <source>
        <strain evidence="2 3">ATCC 700010</strain>
    </source>
</reference>